<dbReference type="AlphaFoldDB" id="A0A377JL29"/>
<gene>
    <name evidence="1" type="ORF">F4V45_06885</name>
    <name evidence="2" type="ORF">NCTC12410_02021</name>
</gene>
<dbReference type="Proteomes" id="UP000254841">
    <property type="component" value="Unassembled WGS sequence"/>
</dbReference>
<evidence type="ECO:0000313" key="3">
    <source>
        <dbReference type="Proteomes" id="UP000254841"/>
    </source>
</evidence>
<dbReference type="OrthoDB" id="9133983at2"/>
<dbReference type="EMBL" id="UGHV01000004">
    <property type="protein sequence ID" value="STP06482.1"/>
    <property type="molecule type" value="Genomic_DNA"/>
</dbReference>
<reference evidence="2 3" key="1">
    <citation type="submission" date="2018-06" db="EMBL/GenBank/DDBJ databases">
        <authorList>
            <consortium name="Pathogen Informatics"/>
            <person name="Doyle S."/>
        </authorList>
    </citation>
    <scope>NUCLEOTIDE SEQUENCE [LARGE SCALE GENOMIC DNA]</scope>
    <source>
        <strain evidence="2 3">NCTC12410</strain>
    </source>
</reference>
<evidence type="ECO:0000313" key="2">
    <source>
        <dbReference type="EMBL" id="STP06482.1"/>
    </source>
</evidence>
<evidence type="ECO:0000313" key="4">
    <source>
        <dbReference type="Proteomes" id="UP000323707"/>
    </source>
</evidence>
<reference evidence="1 4" key="2">
    <citation type="submission" date="2019-09" db="EMBL/GenBank/DDBJ databases">
        <title>Draft genome sequence of various Type strains from the CCUG.</title>
        <authorList>
            <person name="Pineiro-Iglesias B."/>
            <person name="Tunovic T."/>
            <person name="Unosson C."/>
            <person name="Inganas E."/>
            <person name="Ohlen M."/>
            <person name="Cardew S."/>
            <person name="Jensie-Markopoulos S."/>
            <person name="Salva-Serra F."/>
            <person name="Jaen-Luchoro D."/>
            <person name="Karlsson R."/>
            <person name="Svensson-Stadler L."/>
            <person name="Chun J."/>
            <person name="Moore E."/>
        </authorList>
    </citation>
    <scope>NUCLEOTIDE SEQUENCE [LARGE SCALE GENOMIC DNA]</scope>
    <source>
        <strain evidence="1 4">CCUG 32756T</strain>
    </source>
</reference>
<accession>A0A377JL29</accession>
<sequence length="100" mass="11752">MSAHINQSTLEHFAHYVWWEDSNELMRSNPLRIIASAMRYANSPKEYALLCKIDKGVLQEALKKAQAGWFDEKSWHYWHIMLYGENAIIPTLPKRSFLQS</sequence>
<dbReference type="EMBL" id="VXKE01000020">
    <property type="protein sequence ID" value="KAA8708159.1"/>
    <property type="molecule type" value="Genomic_DNA"/>
</dbReference>
<protein>
    <submittedName>
        <fullName evidence="2">Uncharacterized protein</fullName>
    </submittedName>
</protein>
<evidence type="ECO:0000313" key="1">
    <source>
        <dbReference type="EMBL" id="KAA8708159.1"/>
    </source>
</evidence>
<dbReference type="Proteomes" id="UP000323707">
    <property type="component" value="Unassembled WGS sequence"/>
</dbReference>
<name>A0A377JL29_9HELI</name>
<proteinExistence type="predicted"/>
<dbReference type="RefSeq" id="WP_115012450.1">
    <property type="nucleotide sequence ID" value="NZ_UGHV01000004.1"/>
</dbReference>
<organism evidence="2 3">
    <name type="scientific">Helicobacter canis</name>
    <dbReference type="NCBI Taxonomy" id="29419"/>
    <lineage>
        <taxon>Bacteria</taxon>
        <taxon>Pseudomonadati</taxon>
        <taxon>Campylobacterota</taxon>
        <taxon>Epsilonproteobacteria</taxon>
        <taxon>Campylobacterales</taxon>
        <taxon>Helicobacteraceae</taxon>
        <taxon>Helicobacter</taxon>
    </lineage>
</organism>